<name>A0A5C6FH49_9BACT</name>
<dbReference type="PANTHER" id="PTHR34351:SF2">
    <property type="entry name" value="DUF58 DOMAIN-CONTAINING PROTEIN"/>
    <property type="match status" value="1"/>
</dbReference>
<evidence type="ECO:0000313" key="4">
    <source>
        <dbReference type="Proteomes" id="UP000318288"/>
    </source>
</evidence>
<dbReference type="EMBL" id="SJPW01000001">
    <property type="protein sequence ID" value="TWU60778.1"/>
    <property type="molecule type" value="Genomic_DNA"/>
</dbReference>
<evidence type="ECO:0000256" key="1">
    <source>
        <dbReference type="SAM" id="Phobius"/>
    </source>
</evidence>
<dbReference type="Proteomes" id="UP000318288">
    <property type="component" value="Unassembled WGS sequence"/>
</dbReference>
<sequence>MPDDVLEQVDQQLLDRVEQRVASESAASPKFTVMAGIATVLLFGMLFGASLWVLVAVAAGLMLAANYFLAKVWATATIATRGGADNDEVKIGSQVAVELSLHNRSRIPVLWVLVEDLLPRWTTTTEHPTLAVEGDRVGVMLLWPDETRTMNYEVKCHRRGYFQIGPTVLETGDMMGLYRRYRVGTEPQFVTVLPEVVPLTSYEIGSRRPIGEIRMRANVMDDPTRLRGIRQWQIGDPMRSVHWAATARTGVLHSKIYEPSSIVGATLLLDLHESTNPSKQEPYRVDLAVTAAASIAAALHDSGEPFGLATNGRDASDRVREEGWTGDHRVRGAAAEAASMREESDRLRPVLIAPGRGPVQFKEVHRTLARLERTSGLTFAEFLIECESRISSETTMLVIVQDTPPETIASLVSLSRRGRAVAVIINTHDINDYSASAGPLIASRIPTFHLASKEAIAEVCRQTLVR</sequence>
<proteinExistence type="predicted"/>
<reference evidence="3 4" key="1">
    <citation type="submission" date="2019-02" db="EMBL/GenBank/DDBJ databases">
        <title>Deep-cultivation of Planctomycetes and their phenomic and genomic characterization uncovers novel biology.</title>
        <authorList>
            <person name="Wiegand S."/>
            <person name="Jogler M."/>
            <person name="Boedeker C."/>
            <person name="Pinto D."/>
            <person name="Vollmers J."/>
            <person name="Rivas-Marin E."/>
            <person name="Kohn T."/>
            <person name="Peeters S.H."/>
            <person name="Heuer A."/>
            <person name="Rast P."/>
            <person name="Oberbeckmann S."/>
            <person name="Bunk B."/>
            <person name="Jeske O."/>
            <person name="Meyerdierks A."/>
            <person name="Storesund J.E."/>
            <person name="Kallscheuer N."/>
            <person name="Luecker S."/>
            <person name="Lage O.M."/>
            <person name="Pohl T."/>
            <person name="Merkel B.J."/>
            <person name="Hornburger P."/>
            <person name="Mueller R.-W."/>
            <person name="Bruemmer F."/>
            <person name="Labrenz M."/>
            <person name="Spormann A.M."/>
            <person name="Op Den Camp H."/>
            <person name="Overmann J."/>
            <person name="Amann R."/>
            <person name="Jetten M.S.M."/>
            <person name="Mascher T."/>
            <person name="Medema M.H."/>
            <person name="Devos D.P."/>
            <person name="Kaster A.-K."/>
            <person name="Ovreas L."/>
            <person name="Rohde M."/>
            <person name="Galperin M.Y."/>
            <person name="Jogler C."/>
        </authorList>
    </citation>
    <scope>NUCLEOTIDE SEQUENCE [LARGE SCALE GENOMIC DNA]</scope>
    <source>
        <strain evidence="3 4">Poly51</strain>
    </source>
</reference>
<dbReference type="PANTHER" id="PTHR34351">
    <property type="entry name" value="SLR1927 PROTEIN-RELATED"/>
    <property type="match status" value="1"/>
</dbReference>
<feature type="domain" description="DUF58" evidence="2">
    <location>
        <begin position="229"/>
        <end position="317"/>
    </location>
</feature>
<dbReference type="AlphaFoldDB" id="A0A5C6FH49"/>
<keyword evidence="4" id="KW-1185">Reference proteome</keyword>
<keyword evidence="1" id="KW-0472">Membrane</keyword>
<keyword evidence="1" id="KW-1133">Transmembrane helix</keyword>
<accession>A0A5C6FH49</accession>
<dbReference type="InterPro" id="IPR002881">
    <property type="entry name" value="DUF58"/>
</dbReference>
<dbReference type="Pfam" id="PF01882">
    <property type="entry name" value="DUF58"/>
    <property type="match status" value="1"/>
</dbReference>
<keyword evidence="1" id="KW-0812">Transmembrane</keyword>
<feature type="transmembrane region" description="Helical" evidence="1">
    <location>
        <begin position="33"/>
        <end position="63"/>
    </location>
</feature>
<evidence type="ECO:0000313" key="3">
    <source>
        <dbReference type="EMBL" id="TWU60778.1"/>
    </source>
</evidence>
<dbReference type="RefSeq" id="WP_146454822.1">
    <property type="nucleotide sequence ID" value="NZ_SJPW01000001.1"/>
</dbReference>
<protein>
    <recommendedName>
        <fullName evidence="2">DUF58 domain-containing protein</fullName>
    </recommendedName>
</protein>
<evidence type="ECO:0000259" key="2">
    <source>
        <dbReference type="Pfam" id="PF01882"/>
    </source>
</evidence>
<dbReference type="OrthoDB" id="9789943at2"/>
<comment type="caution">
    <text evidence="3">The sequence shown here is derived from an EMBL/GenBank/DDBJ whole genome shotgun (WGS) entry which is preliminary data.</text>
</comment>
<organism evidence="3 4">
    <name type="scientific">Rubripirellula tenax</name>
    <dbReference type="NCBI Taxonomy" id="2528015"/>
    <lineage>
        <taxon>Bacteria</taxon>
        <taxon>Pseudomonadati</taxon>
        <taxon>Planctomycetota</taxon>
        <taxon>Planctomycetia</taxon>
        <taxon>Pirellulales</taxon>
        <taxon>Pirellulaceae</taxon>
        <taxon>Rubripirellula</taxon>
    </lineage>
</organism>
<gene>
    <name evidence="3" type="ORF">Poly51_10590</name>
</gene>